<sequence length="117" mass="13119">MKKLTLFLSLVISTSVYANTIISTDQMVSIEIDGDGDLVIKSDELKKPDTTTNEYFANLGMRTFPMVCDDLKHEGLGAKLDEEIDNEYLVPMSDHCITDNTKSVLIKINGIERTFKL</sequence>
<name>A0A2T3MZU8_9GAMM</name>
<dbReference type="AlphaFoldDB" id="A0A2T3MZU8"/>
<gene>
    <name evidence="2" type="ORF">C9I89_09505</name>
</gene>
<dbReference type="EMBL" id="PYMC01000005">
    <property type="protein sequence ID" value="PSW05472.1"/>
    <property type="molecule type" value="Genomic_DNA"/>
</dbReference>
<proteinExistence type="predicted"/>
<feature type="signal peptide" evidence="1">
    <location>
        <begin position="1"/>
        <end position="18"/>
    </location>
</feature>
<dbReference type="OrthoDB" id="9952230at2"/>
<evidence type="ECO:0000256" key="1">
    <source>
        <dbReference type="SAM" id="SignalP"/>
    </source>
</evidence>
<dbReference type="RefSeq" id="WP_107283112.1">
    <property type="nucleotide sequence ID" value="NZ_PYMC01000005.1"/>
</dbReference>
<dbReference type="Proteomes" id="UP000240904">
    <property type="component" value="Unassembled WGS sequence"/>
</dbReference>
<feature type="chain" id="PRO_5015418452" evidence="1">
    <location>
        <begin position="19"/>
        <end position="117"/>
    </location>
</feature>
<organism evidence="2 3">
    <name type="scientific">Photobacterium lipolyticum</name>
    <dbReference type="NCBI Taxonomy" id="266810"/>
    <lineage>
        <taxon>Bacteria</taxon>
        <taxon>Pseudomonadati</taxon>
        <taxon>Pseudomonadota</taxon>
        <taxon>Gammaproteobacteria</taxon>
        <taxon>Vibrionales</taxon>
        <taxon>Vibrionaceae</taxon>
        <taxon>Photobacterium</taxon>
    </lineage>
</organism>
<protein>
    <submittedName>
        <fullName evidence="2">Uncharacterized protein</fullName>
    </submittedName>
</protein>
<evidence type="ECO:0000313" key="3">
    <source>
        <dbReference type="Proteomes" id="UP000240904"/>
    </source>
</evidence>
<accession>A0A2T3MZU8</accession>
<keyword evidence="1" id="KW-0732">Signal</keyword>
<keyword evidence="3" id="KW-1185">Reference proteome</keyword>
<reference evidence="2 3" key="1">
    <citation type="submission" date="2018-03" db="EMBL/GenBank/DDBJ databases">
        <title>Whole genome sequencing of Histamine producing bacteria.</title>
        <authorList>
            <person name="Butler K."/>
        </authorList>
    </citation>
    <scope>NUCLEOTIDE SEQUENCE [LARGE SCALE GENOMIC DNA]</scope>
    <source>
        <strain evidence="2 3">DSM 16190</strain>
    </source>
</reference>
<comment type="caution">
    <text evidence="2">The sequence shown here is derived from an EMBL/GenBank/DDBJ whole genome shotgun (WGS) entry which is preliminary data.</text>
</comment>
<evidence type="ECO:0000313" key="2">
    <source>
        <dbReference type="EMBL" id="PSW05472.1"/>
    </source>
</evidence>